<dbReference type="InterPro" id="IPR050319">
    <property type="entry name" value="ABC_transp_ATP-bind"/>
</dbReference>
<dbReference type="PANTHER" id="PTHR43776">
    <property type="entry name" value="TRANSPORT ATP-BINDING PROTEIN"/>
    <property type="match status" value="1"/>
</dbReference>
<evidence type="ECO:0000256" key="1">
    <source>
        <dbReference type="ARBA" id="ARBA00005417"/>
    </source>
</evidence>
<evidence type="ECO:0000256" key="2">
    <source>
        <dbReference type="ARBA" id="ARBA00022448"/>
    </source>
</evidence>
<dbReference type="SMART" id="SM00382">
    <property type="entry name" value="AAA"/>
    <property type="match status" value="1"/>
</dbReference>
<evidence type="ECO:0000313" key="6">
    <source>
        <dbReference type="EMBL" id="GAA1776610.1"/>
    </source>
</evidence>
<feature type="domain" description="ABC transporter" evidence="5">
    <location>
        <begin position="5"/>
        <end position="250"/>
    </location>
</feature>
<comment type="caution">
    <text evidence="6">The sequence shown here is derived from an EMBL/GenBank/DDBJ whole genome shotgun (WGS) entry which is preliminary data.</text>
</comment>
<dbReference type="SUPFAM" id="SSF52540">
    <property type="entry name" value="P-loop containing nucleoside triphosphate hydrolases"/>
    <property type="match status" value="1"/>
</dbReference>
<dbReference type="PROSITE" id="PS50893">
    <property type="entry name" value="ABC_TRANSPORTER_2"/>
    <property type="match status" value="1"/>
</dbReference>
<evidence type="ECO:0000256" key="4">
    <source>
        <dbReference type="ARBA" id="ARBA00022840"/>
    </source>
</evidence>
<comment type="similarity">
    <text evidence="1">Belongs to the ABC transporter superfamily.</text>
</comment>
<protein>
    <recommendedName>
        <fullName evidence="5">ABC transporter domain-containing protein</fullName>
    </recommendedName>
</protein>
<evidence type="ECO:0000259" key="5">
    <source>
        <dbReference type="PROSITE" id="PS50893"/>
    </source>
</evidence>
<evidence type="ECO:0000256" key="3">
    <source>
        <dbReference type="ARBA" id="ARBA00022741"/>
    </source>
</evidence>
<dbReference type="InterPro" id="IPR003593">
    <property type="entry name" value="AAA+_ATPase"/>
</dbReference>
<keyword evidence="2" id="KW-0813">Transport</keyword>
<keyword evidence="7" id="KW-1185">Reference proteome</keyword>
<dbReference type="EMBL" id="BAAAOB010000001">
    <property type="protein sequence ID" value="GAA1776610.1"/>
    <property type="molecule type" value="Genomic_DNA"/>
</dbReference>
<evidence type="ECO:0000313" key="7">
    <source>
        <dbReference type="Proteomes" id="UP001500851"/>
    </source>
</evidence>
<sequence>MTALLETRALRKSYPVPAGLFRRTEREALRGAELRIERGEAVGIVGESGCGKSTLAKLLVGLVPPTSGEILLDGEPLPARRPTSLQRRIQMVFQDPSSSLNPRRTVRQTLAELLAVHRIVPADRREGRVRELLDAVGLPRELADAVPGRLSGGQKQRVGIARALALEPEILIADESVAALDVSVQASILTLLRDLREELGLTLLFITHDLAVVRQVSDRLVIMSAGEIVEESGTEAFFAGPRHTYSRRLLESAPRLPAV</sequence>
<gene>
    <name evidence="6" type="ORF">GCM10009768_01390</name>
</gene>
<dbReference type="InterPro" id="IPR027417">
    <property type="entry name" value="P-loop_NTPase"/>
</dbReference>
<dbReference type="RefSeq" id="WP_344027999.1">
    <property type="nucleotide sequence ID" value="NZ_BAAAOB010000001.1"/>
</dbReference>
<reference evidence="7" key="1">
    <citation type="journal article" date="2019" name="Int. J. Syst. Evol. Microbiol.">
        <title>The Global Catalogue of Microorganisms (GCM) 10K type strain sequencing project: providing services to taxonomists for standard genome sequencing and annotation.</title>
        <authorList>
            <consortium name="The Broad Institute Genomics Platform"/>
            <consortium name="The Broad Institute Genome Sequencing Center for Infectious Disease"/>
            <person name="Wu L."/>
            <person name="Ma J."/>
        </authorList>
    </citation>
    <scope>NUCLEOTIDE SEQUENCE [LARGE SCALE GENOMIC DNA]</scope>
    <source>
        <strain evidence="7">JCM 14736</strain>
    </source>
</reference>
<dbReference type="Pfam" id="PF00005">
    <property type="entry name" value="ABC_tran"/>
    <property type="match status" value="1"/>
</dbReference>
<dbReference type="InterPro" id="IPR003439">
    <property type="entry name" value="ABC_transporter-like_ATP-bd"/>
</dbReference>
<name>A0ABP4XBS5_9MICO</name>
<organism evidence="6 7">
    <name type="scientific">Leucobacter iarius</name>
    <dbReference type="NCBI Taxonomy" id="333963"/>
    <lineage>
        <taxon>Bacteria</taxon>
        <taxon>Bacillati</taxon>
        <taxon>Actinomycetota</taxon>
        <taxon>Actinomycetes</taxon>
        <taxon>Micrococcales</taxon>
        <taxon>Microbacteriaceae</taxon>
        <taxon>Leucobacter</taxon>
    </lineage>
</organism>
<dbReference type="CDD" id="cd03257">
    <property type="entry name" value="ABC_NikE_OppD_transporters"/>
    <property type="match status" value="1"/>
</dbReference>
<dbReference type="InterPro" id="IPR017871">
    <property type="entry name" value="ABC_transporter-like_CS"/>
</dbReference>
<keyword evidence="4" id="KW-0067">ATP-binding</keyword>
<accession>A0ABP4XBS5</accession>
<dbReference type="Gene3D" id="3.40.50.300">
    <property type="entry name" value="P-loop containing nucleotide triphosphate hydrolases"/>
    <property type="match status" value="1"/>
</dbReference>
<dbReference type="Proteomes" id="UP001500851">
    <property type="component" value="Unassembled WGS sequence"/>
</dbReference>
<dbReference type="PANTHER" id="PTHR43776:SF7">
    <property type="entry name" value="D,D-DIPEPTIDE TRANSPORT ATP-BINDING PROTEIN DDPF-RELATED"/>
    <property type="match status" value="1"/>
</dbReference>
<dbReference type="PROSITE" id="PS00211">
    <property type="entry name" value="ABC_TRANSPORTER_1"/>
    <property type="match status" value="1"/>
</dbReference>
<keyword evidence="3" id="KW-0547">Nucleotide-binding</keyword>
<proteinExistence type="inferred from homology"/>